<dbReference type="EMBL" id="BMHE01000022">
    <property type="protein sequence ID" value="GFZ90570.1"/>
    <property type="molecule type" value="Genomic_DNA"/>
</dbReference>
<protein>
    <submittedName>
        <fullName evidence="6">TetR family transcriptional regulator</fullName>
    </submittedName>
</protein>
<evidence type="ECO:0000259" key="5">
    <source>
        <dbReference type="PROSITE" id="PS50977"/>
    </source>
</evidence>
<feature type="domain" description="HTH tetR-type" evidence="5">
    <location>
        <begin position="6"/>
        <end position="66"/>
    </location>
</feature>
<dbReference type="InterPro" id="IPR009057">
    <property type="entry name" value="Homeodomain-like_sf"/>
</dbReference>
<dbReference type="SUPFAM" id="SSF48498">
    <property type="entry name" value="Tetracyclin repressor-like, C-terminal domain"/>
    <property type="match status" value="1"/>
</dbReference>
<feature type="DNA-binding region" description="H-T-H motif" evidence="4">
    <location>
        <begin position="29"/>
        <end position="48"/>
    </location>
</feature>
<dbReference type="PROSITE" id="PS50977">
    <property type="entry name" value="HTH_TETR_2"/>
    <property type="match status" value="1"/>
</dbReference>
<keyword evidence="1" id="KW-0805">Transcription regulation</keyword>
<accession>A0ABQ1EWH8</accession>
<keyword evidence="2 4" id="KW-0238">DNA-binding</keyword>
<dbReference type="InterPro" id="IPR036271">
    <property type="entry name" value="Tet_transcr_reg_TetR-rel_C_sf"/>
</dbReference>
<evidence type="ECO:0000256" key="4">
    <source>
        <dbReference type="PROSITE-ProRule" id="PRU00335"/>
    </source>
</evidence>
<keyword evidence="7" id="KW-1185">Reference proteome</keyword>
<dbReference type="PANTHER" id="PTHR47506">
    <property type="entry name" value="TRANSCRIPTIONAL REGULATORY PROTEIN"/>
    <property type="match status" value="1"/>
</dbReference>
<organism evidence="6 7">
    <name type="scientific">Paenibacillus marchantiophytorum</name>
    <dbReference type="NCBI Taxonomy" id="1619310"/>
    <lineage>
        <taxon>Bacteria</taxon>
        <taxon>Bacillati</taxon>
        <taxon>Bacillota</taxon>
        <taxon>Bacilli</taxon>
        <taxon>Bacillales</taxon>
        <taxon>Paenibacillaceae</taxon>
        <taxon>Paenibacillus</taxon>
    </lineage>
</organism>
<evidence type="ECO:0000256" key="2">
    <source>
        <dbReference type="ARBA" id="ARBA00023125"/>
    </source>
</evidence>
<comment type="caution">
    <text evidence="6">The sequence shown here is derived from an EMBL/GenBank/DDBJ whole genome shotgun (WGS) entry which is preliminary data.</text>
</comment>
<dbReference type="Gene3D" id="1.10.357.10">
    <property type="entry name" value="Tetracycline Repressor, domain 2"/>
    <property type="match status" value="1"/>
</dbReference>
<dbReference type="SUPFAM" id="SSF46689">
    <property type="entry name" value="Homeodomain-like"/>
    <property type="match status" value="1"/>
</dbReference>
<dbReference type="Pfam" id="PF16925">
    <property type="entry name" value="TetR_C_13"/>
    <property type="match status" value="1"/>
</dbReference>
<dbReference type="InterPro" id="IPR011075">
    <property type="entry name" value="TetR_C"/>
</dbReference>
<reference evidence="7" key="1">
    <citation type="journal article" date="2019" name="Int. J. Syst. Evol. Microbiol.">
        <title>The Global Catalogue of Microorganisms (GCM) 10K type strain sequencing project: providing services to taxonomists for standard genome sequencing and annotation.</title>
        <authorList>
            <consortium name="The Broad Institute Genomics Platform"/>
            <consortium name="The Broad Institute Genome Sequencing Center for Infectious Disease"/>
            <person name="Wu L."/>
            <person name="Ma J."/>
        </authorList>
    </citation>
    <scope>NUCLEOTIDE SEQUENCE [LARGE SCALE GENOMIC DNA]</scope>
    <source>
        <strain evidence="7">CGMCC 1.15043</strain>
    </source>
</reference>
<dbReference type="Gene3D" id="1.10.10.60">
    <property type="entry name" value="Homeodomain-like"/>
    <property type="match status" value="1"/>
</dbReference>
<dbReference type="RefSeq" id="WP_189014522.1">
    <property type="nucleotide sequence ID" value="NZ_BMHE01000022.1"/>
</dbReference>
<dbReference type="InterPro" id="IPR001647">
    <property type="entry name" value="HTH_TetR"/>
</dbReference>
<dbReference type="Proteomes" id="UP000615455">
    <property type="component" value="Unassembled WGS sequence"/>
</dbReference>
<dbReference type="Pfam" id="PF00440">
    <property type="entry name" value="TetR_N"/>
    <property type="match status" value="1"/>
</dbReference>
<evidence type="ECO:0000313" key="6">
    <source>
        <dbReference type="EMBL" id="GFZ90570.1"/>
    </source>
</evidence>
<gene>
    <name evidence="6" type="ORF">GCM10008018_41130</name>
</gene>
<keyword evidence="3" id="KW-0804">Transcription</keyword>
<evidence type="ECO:0000256" key="1">
    <source>
        <dbReference type="ARBA" id="ARBA00023015"/>
    </source>
</evidence>
<dbReference type="PANTHER" id="PTHR47506:SF1">
    <property type="entry name" value="HTH-TYPE TRANSCRIPTIONAL REGULATOR YJDC"/>
    <property type="match status" value="1"/>
</dbReference>
<proteinExistence type="predicted"/>
<sequence>MARTKEFDEDTVLYRAMRLFWEQGYEKTSMNDLVASMGIHRRSLYDTFGDKHKLYLQAADRYSKLVNSRLEAGVLRATPKEAISFMFDLMIDGIAEDSPPGCLYVNMAIELASQDSEVEAKVNESFIQSERLLTDIIRRGQEAGEFTTGRSAEELAESLHNALLGLRVLARASTNKEKLHRIANVSKATLDK</sequence>
<evidence type="ECO:0000256" key="3">
    <source>
        <dbReference type="ARBA" id="ARBA00023163"/>
    </source>
</evidence>
<evidence type="ECO:0000313" key="7">
    <source>
        <dbReference type="Proteomes" id="UP000615455"/>
    </source>
</evidence>
<name>A0ABQ1EWH8_9BACL</name>